<dbReference type="EMBL" id="CM008051">
    <property type="protein sequence ID" value="PVH36640.1"/>
    <property type="molecule type" value="Genomic_DNA"/>
</dbReference>
<dbReference type="AlphaFoldDB" id="A0A2T8IG43"/>
<accession>A0A2T8IG43</accession>
<dbReference type="Gramene" id="PVH36640">
    <property type="protein sequence ID" value="PVH36640"/>
    <property type="gene ID" value="PAHAL_6G128800"/>
</dbReference>
<organism evidence="1">
    <name type="scientific">Panicum hallii</name>
    <dbReference type="NCBI Taxonomy" id="206008"/>
    <lineage>
        <taxon>Eukaryota</taxon>
        <taxon>Viridiplantae</taxon>
        <taxon>Streptophyta</taxon>
        <taxon>Embryophyta</taxon>
        <taxon>Tracheophyta</taxon>
        <taxon>Spermatophyta</taxon>
        <taxon>Magnoliopsida</taxon>
        <taxon>Liliopsida</taxon>
        <taxon>Poales</taxon>
        <taxon>Poaceae</taxon>
        <taxon>PACMAD clade</taxon>
        <taxon>Panicoideae</taxon>
        <taxon>Panicodae</taxon>
        <taxon>Paniceae</taxon>
        <taxon>Panicinae</taxon>
        <taxon>Panicum</taxon>
        <taxon>Panicum sect. Panicum</taxon>
    </lineage>
</organism>
<reference evidence="1" key="1">
    <citation type="submission" date="2018-04" db="EMBL/GenBank/DDBJ databases">
        <title>WGS assembly of Panicum hallii.</title>
        <authorList>
            <person name="Lovell J."/>
            <person name="Jenkins J."/>
            <person name="Lowry D."/>
            <person name="Mamidi S."/>
            <person name="Sreedasyam A."/>
            <person name="Weng X."/>
            <person name="Barry K."/>
            <person name="Bonette J."/>
            <person name="Campitelli B."/>
            <person name="Daum C."/>
            <person name="Gordon S."/>
            <person name="Gould B."/>
            <person name="Lipzen A."/>
            <person name="Macqueen A."/>
            <person name="Palacio-Mejia J."/>
            <person name="Plott C."/>
            <person name="Shakirov E."/>
            <person name="Shu S."/>
            <person name="Yoshinaga Y."/>
            <person name="Zane M."/>
            <person name="Rokhsar D."/>
            <person name="Grimwood J."/>
            <person name="Schmutz J."/>
            <person name="Juenger T."/>
        </authorList>
    </citation>
    <scope>NUCLEOTIDE SEQUENCE [LARGE SCALE GENOMIC DNA]</scope>
    <source>
        <strain evidence="1">FIL2</strain>
    </source>
</reference>
<proteinExistence type="predicted"/>
<evidence type="ECO:0000313" key="1">
    <source>
        <dbReference type="EMBL" id="PVH36640.1"/>
    </source>
</evidence>
<protein>
    <submittedName>
        <fullName evidence="1">Uncharacterized protein</fullName>
    </submittedName>
</protein>
<gene>
    <name evidence="1" type="ORF">PAHAL_6G128800</name>
</gene>
<dbReference type="Proteomes" id="UP000243499">
    <property type="component" value="Chromosome 6"/>
</dbReference>
<sequence>MRERNCIVDSYQLAALLRAGVLDAHERHRHGHSHNQAQEGTE</sequence>
<name>A0A2T8IG43_9POAL</name>